<feature type="region of interest" description="Disordered" evidence="9">
    <location>
        <begin position="196"/>
        <end position="220"/>
    </location>
</feature>
<dbReference type="AlphaFoldDB" id="A0AA38HC26"/>
<dbReference type="InterPro" id="IPR027538">
    <property type="entry name" value="Get1_fungi"/>
</dbReference>
<evidence type="ECO:0000256" key="8">
    <source>
        <dbReference type="HAMAP-Rule" id="MF_03113"/>
    </source>
</evidence>
<evidence type="ECO:0000256" key="10">
    <source>
        <dbReference type="SAM" id="SignalP"/>
    </source>
</evidence>
<evidence type="ECO:0000256" key="6">
    <source>
        <dbReference type="ARBA" id="ARBA00022989"/>
    </source>
</evidence>
<dbReference type="PANTHER" id="PTHR42650:SF1">
    <property type="entry name" value="GUIDED ENTRY OF TAIL-ANCHORED PROTEINS FACTOR 1"/>
    <property type="match status" value="1"/>
</dbReference>
<name>A0AA38HC26_9TREE</name>
<evidence type="ECO:0000256" key="4">
    <source>
        <dbReference type="ARBA" id="ARBA00022692"/>
    </source>
</evidence>
<evidence type="ECO:0000256" key="9">
    <source>
        <dbReference type="SAM" id="MobiDB-lite"/>
    </source>
</evidence>
<dbReference type="Proteomes" id="UP001164286">
    <property type="component" value="Unassembled WGS sequence"/>
</dbReference>
<evidence type="ECO:0000256" key="1">
    <source>
        <dbReference type="ARBA" id="ARBA00004477"/>
    </source>
</evidence>
<reference evidence="11" key="1">
    <citation type="journal article" date="2022" name="G3 (Bethesda)">
        <title>High quality genome of the basidiomycete yeast Dioszegia hungarica PDD-24b-2 isolated from cloud water.</title>
        <authorList>
            <person name="Jarrige D."/>
            <person name="Haridas S."/>
            <person name="Bleykasten-Grosshans C."/>
            <person name="Joly M."/>
            <person name="Nadalig T."/>
            <person name="Sancelme M."/>
            <person name="Vuilleumier S."/>
            <person name="Grigoriev I.V."/>
            <person name="Amato P."/>
            <person name="Bringel F."/>
        </authorList>
    </citation>
    <scope>NUCLEOTIDE SEQUENCE</scope>
    <source>
        <strain evidence="11">PDD-24b-2</strain>
    </source>
</reference>
<keyword evidence="4 8" id="KW-0812">Transmembrane</keyword>
<dbReference type="GO" id="GO:0043529">
    <property type="term" value="C:GET complex"/>
    <property type="evidence" value="ECO:0007669"/>
    <property type="project" value="InterPro"/>
</dbReference>
<keyword evidence="6 8" id="KW-1133">Transmembrane helix</keyword>
<dbReference type="GO" id="GO:0005789">
    <property type="term" value="C:endoplasmic reticulum membrane"/>
    <property type="evidence" value="ECO:0007669"/>
    <property type="project" value="UniProtKB-SubCell"/>
</dbReference>
<keyword evidence="7 8" id="KW-0472">Membrane</keyword>
<dbReference type="GO" id="GO:0071816">
    <property type="term" value="P:tail-anchored membrane protein insertion into ER membrane"/>
    <property type="evidence" value="ECO:0007669"/>
    <property type="project" value="InterPro"/>
</dbReference>
<dbReference type="HAMAP" id="MF_03113">
    <property type="entry name" value="Get1"/>
    <property type="match status" value="1"/>
</dbReference>
<gene>
    <name evidence="8" type="primary">GET1</name>
    <name evidence="11" type="ORF">MKK02DRAFT_43571</name>
</gene>
<evidence type="ECO:0000256" key="7">
    <source>
        <dbReference type="ARBA" id="ARBA00023136"/>
    </source>
</evidence>
<dbReference type="GO" id="GO:0043495">
    <property type="term" value="F:protein-membrane adaptor activity"/>
    <property type="evidence" value="ECO:0007669"/>
    <property type="project" value="TreeGrafter"/>
</dbReference>
<dbReference type="Gene3D" id="1.10.287.660">
    <property type="entry name" value="Helix hairpin bin"/>
    <property type="match status" value="1"/>
</dbReference>
<accession>A0AA38HC26</accession>
<proteinExistence type="inferred from homology"/>
<protein>
    <submittedName>
        <fullName evidence="11">Protein GET1</fullName>
    </submittedName>
</protein>
<comment type="subcellular location">
    <subcellularLocation>
        <location evidence="1">Endoplasmic reticulum membrane</location>
        <topology evidence="1">Multi-pass membrane protein</topology>
    </subcellularLocation>
</comment>
<comment type="caution">
    <text evidence="8">Lacks conserved residue(s) required for the propagation of feature annotation.</text>
</comment>
<sequence length="220" mass="23865">MPGLNLAALILLVVTLTQIVSWVGKSVLQELAFSAYSRVLLSSPASKQRTLRKQVLADKAALSKTSSQDEFAKWAKLRRKLDKGLADLEAVNTQITSAKSSFSLRFNSLLWFITTGSQLFLVWWYRRQPVFYLPSGWAPGIVGWMLSFPSAPKGSVSSAAWAAVCKRVLLTAEEVVKDLLIPGPAAPAMVPPFAAQPGGAPAEKARPSATIHTIESENLD</sequence>
<feature type="signal peptide" evidence="10">
    <location>
        <begin position="1"/>
        <end position="22"/>
    </location>
</feature>
<keyword evidence="5 8" id="KW-0256">Endoplasmic reticulum</keyword>
<dbReference type="EMBL" id="JAKWFO010000004">
    <property type="protein sequence ID" value="KAI9637645.1"/>
    <property type="molecule type" value="Genomic_DNA"/>
</dbReference>
<keyword evidence="3 8" id="KW-0813">Transport</keyword>
<keyword evidence="10" id="KW-0732">Signal</keyword>
<evidence type="ECO:0000313" key="11">
    <source>
        <dbReference type="EMBL" id="KAI9637645.1"/>
    </source>
</evidence>
<dbReference type="InterPro" id="IPR028945">
    <property type="entry name" value="Get1"/>
</dbReference>
<feature type="topological domain" description="Cytoplasmic" evidence="8">
    <location>
        <begin position="173"/>
        <end position="220"/>
    </location>
</feature>
<feature type="topological domain" description="Lumenal" evidence="8">
    <location>
        <begin position="1"/>
        <end position="6"/>
    </location>
</feature>
<evidence type="ECO:0000256" key="2">
    <source>
        <dbReference type="ARBA" id="ARBA00010799"/>
    </source>
</evidence>
<comment type="similarity">
    <text evidence="2 8">Belongs to the WRB/GET1 family.</text>
</comment>
<evidence type="ECO:0000256" key="5">
    <source>
        <dbReference type="ARBA" id="ARBA00022824"/>
    </source>
</evidence>
<evidence type="ECO:0000313" key="12">
    <source>
        <dbReference type="Proteomes" id="UP001164286"/>
    </source>
</evidence>
<evidence type="ECO:0000256" key="3">
    <source>
        <dbReference type="ARBA" id="ARBA00022448"/>
    </source>
</evidence>
<dbReference type="InterPro" id="IPR029012">
    <property type="entry name" value="Helix_hairpin_bin_sf"/>
</dbReference>
<keyword evidence="12" id="KW-1185">Reference proteome</keyword>
<organism evidence="11 12">
    <name type="scientific">Dioszegia hungarica</name>
    <dbReference type="NCBI Taxonomy" id="4972"/>
    <lineage>
        <taxon>Eukaryota</taxon>
        <taxon>Fungi</taxon>
        <taxon>Dikarya</taxon>
        <taxon>Basidiomycota</taxon>
        <taxon>Agaricomycotina</taxon>
        <taxon>Tremellomycetes</taxon>
        <taxon>Tremellales</taxon>
        <taxon>Bulleribasidiaceae</taxon>
        <taxon>Dioszegia</taxon>
    </lineage>
</organism>
<comment type="caution">
    <text evidence="11">The sequence shown here is derived from an EMBL/GenBank/DDBJ whole genome shotgun (WGS) entry which is preliminary data.</text>
</comment>
<feature type="chain" id="PRO_5041303495" evidence="10">
    <location>
        <begin position="23"/>
        <end position="220"/>
    </location>
</feature>
<dbReference type="PANTHER" id="PTHR42650">
    <property type="entry name" value="TAIL-ANCHORED PROTEIN INSERTION RECEPTOR WRB"/>
    <property type="match status" value="1"/>
</dbReference>
<dbReference type="Pfam" id="PF04420">
    <property type="entry name" value="CHD5"/>
    <property type="match status" value="1"/>
</dbReference>